<reference evidence="1 2" key="1">
    <citation type="submission" date="2019-04" db="EMBL/GenBank/DDBJ databases">
        <title>Lewinella litorea sp. nov., isolated from a marine sand.</title>
        <authorList>
            <person name="Yoon J.-H."/>
        </authorList>
    </citation>
    <scope>NUCLEOTIDE SEQUENCE [LARGE SCALE GENOMIC DNA]</scope>
    <source>
        <strain evidence="1 2">HSMS-39</strain>
    </source>
</reference>
<dbReference type="RefSeq" id="WP_136456063.1">
    <property type="nucleotide sequence ID" value="NZ_SRSF01000001.1"/>
</dbReference>
<evidence type="ECO:0000313" key="2">
    <source>
        <dbReference type="Proteomes" id="UP000308528"/>
    </source>
</evidence>
<dbReference type="Proteomes" id="UP000308528">
    <property type="component" value="Unassembled WGS sequence"/>
</dbReference>
<keyword evidence="2" id="KW-1185">Reference proteome</keyword>
<dbReference type="AlphaFoldDB" id="A0A4S4NQ33"/>
<dbReference type="EMBL" id="SRSF01000001">
    <property type="protein sequence ID" value="THH41237.1"/>
    <property type="molecule type" value="Genomic_DNA"/>
</dbReference>
<proteinExistence type="predicted"/>
<name>A0A4S4NQ33_9BACT</name>
<accession>A0A4S4NQ33</accession>
<organism evidence="1 2">
    <name type="scientific">Neolewinella litorea</name>
    <dbReference type="NCBI Taxonomy" id="2562452"/>
    <lineage>
        <taxon>Bacteria</taxon>
        <taxon>Pseudomonadati</taxon>
        <taxon>Bacteroidota</taxon>
        <taxon>Saprospiria</taxon>
        <taxon>Saprospirales</taxon>
        <taxon>Lewinellaceae</taxon>
        <taxon>Neolewinella</taxon>
    </lineage>
</organism>
<sequence>MNYLTLKNDRKRRRQARTVTFLVTTLMLGAAAYGMGATQELAELFQHWMGTQPVSEPIASAI</sequence>
<comment type="caution">
    <text evidence="1">The sequence shown here is derived from an EMBL/GenBank/DDBJ whole genome shotgun (WGS) entry which is preliminary data.</text>
</comment>
<protein>
    <submittedName>
        <fullName evidence="1">Uncharacterized protein</fullName>
    </submittedName>
</protein>
<gene>
    <name evidence="1" type="ORF">E4021_01170</name>
</gene>
<evidence type="ECO:0000313" key="1">
    <source>
        <dbReference type="EMBL" id="THH41237.1"/>
    </source>
</evidence>